<dbReference type="InterPro" id="IPR037066">
    <property type="entry name" value="Plug_dom_sf"/>
</dbReference>
<dbReference type="RefSeq" id="WP_237875817.1">
    <property type="nucleotide sequence ID" value="NZ_JAKLTR010000019.1"/>
</dbReference>
<organism evidence="10 11">
    <name type="scientific">Terrimonas ginsenosidimutans</name>
    <dbReference type="NCBI Taxonomy" id="2908004"/>
    <lineage>
        <taxon>Bacteria</taxon>
        <taxon>Pseudomonadati</taxon>
        <taxon>Bacteroidota</taxon>
        <taxon>Chitinophagia</taxon>
        <taxon>Chitinophagales</taxon>
        <taxon>Chitinophagaceae</taxon>
        <taxon>Terrimonas</taxon>
    </lineage>
</organism>
<keyword evidence="2" id="KW-0410">Iron transport</keyword>
<evidence type="ECO:0000256" key="8">
    <source>
        <dbReference type="SAM" id="SignalP"/>
    </source>
</evidence>
<evidence type="ECO:0000256" key="1">
    <source>
        <dbReference type="ARBA" id="ARBA00022448"/>
    </source>
</evidence>
<dbReference type="Pfam" id="PF00593">
    <property type="entry name" value="TonB_dep_Rec_b-barrel"/>
    <property type="match status" value="1"/>
</dbReference>
<dbReference type="Gene3D" id="2.60.40.1120">
    <property type="entry name" value="Carboxypeptidase-like, regulatory domain"/>
    <property type="match status" value="1"/>
</dbReference>
<dbReference type="InterPro" id="IPR012910">
    <property type="entry name" value="Plug_dom"/>
</dbReference>
<dbReference type="Pfam" id="PF07660">
    <property type="entry name" value="STN"/>
    <property type="match status" value="1"/>
</dbReference>
<keyword evidence="5 6" id="KW-0998">Cell outer membrane</keyword>
<keyword evidence="11" id="KW-1185">Reference proteome</keyword>
<keyword evidence="7" id="KW-0798">TonB box</keyword>
<dbReference type="SUPFAM" id="SSF56935">
    <property type="entry name" value="Porins"/>
    <property type="match status" value="1"/>
</dbReference>
<keyword evidence="6" id="KW-0812">Transmembrane</keyword>
<reference evidence="10" key="1">
    <citation type="submission" date="2022-01" db="EMBL/GenBank/DDBJ databases">
        <authorList>
            <person name="Jo J.-H."/>
            <person name="Im W.-T."/>
        </authorList>
    </citation>
    <scope>NUCLEOTIDE SEQUENCE</scope>
    <source>
        <strain evidence="10">NA20</strain>
    </source>
</reference>
<feature type="chain" id="PRO_5045370771" evidence="8">
    <location>
        <begin position="19"/>
        <end position="1116"/>
    </location>
</feature>
<keyword evidence="8" id="KW-0732">Signal</keyword>
<accession>A0ABS9KYF0</accession>
<dbReference type="EMBL" id="JAKLTR010000019">
    <property type="protein sequence ID" value="MCG2617244.1"/>
    <property type="molecule type" value="Genomic_DNA"/>
</dbReference>
<comment type="subcellular location">
    <subcellularLocation>
        <location evidence="6">Cell outer membrane</location>
        <topology evidence="6">Multi-pass membrane protein</topology>
    </subcellularLocation>
</comment>
<keyword evidence="4 6" id="KW-0472">Membrane</keyword>
<dbReference type="NCBIfam" id="TIGR04056">
    <property type="entry name" value="OMP_RagA_SusC"/>
    <property type="match status" value="1"/>
</dbReference>
<comment type="similarity">
    <text evidence="6 7">Belongs to the TonB-dependent receptor family.</text>
</comment>
<dbReference type="InterPro" id="IPR039426">
    <property type="entry name" value="TonB-dep_rcpt-like"/>
</dbReference>
<dbReference type="InterPro" id="IPR008969">
    <property type="entry name" value="CarboxyPept-like_regulatory"/>
</dbReference>
<dbReference type="Gene3D" id="2.170.130.10">
    <property type="entry name" value="TonB-dependent receptor, plug domain"/>
    <property type="match status" value="1"/>
</dbReference>
<name>A0ABS9KYF0_9BACT</name>
<dbReference type="InterPro" id="IPR000531">
    <property type="entry name" value="Beta-barrel_TonB"/>
</dbReference>
<feature type="domain" description="Secretin/TonB short N-terminal" evidence="9">
    <location>
        <begin position="48"/>
        <end position="99"/>
    </location>
</feature>
<proteinExistence type="inferred from homology"/>
<evidence type="ECO:0000256" key="7">
    <source>
        <dbReference type="RuleBase" id="RU003357"/>
    </source>
</evidence>
<sequence length="1116" mass="121738">MMKFTVLLIIAFSLQSFAHGYGQENINLNLEKVTLKKVFKAIEQQGACRFVYKDEILPREQRISISVANASLEEVMNKVLQNTELSYKRLSGSLVVITTGMEAAIPVPVSGKVTSDSGEPLSGVSVTEKGSTNGTVTDGDGNFVINVSNTNAVLIVTYIGFVSKEVSLNGSSQVSVSLVAENKNLEEVVVVGYGTQKRRSVTGAITSVKASDLENMPIMRVDQALQGRVSGMTIAAASGQPGSSSTLRIRGTTTLNNSDPLFVVDGIVVDNGGIDYLNQNDIESIEVLKDAASAAIYGARSASGVILVTTKKGKAGTMAVNYNGYVGMQEPATRLKLLNAKEYATLSNEAFAAGGGTGLLFPNPDALGEGTNWQDQIFSNNALIQNHDISISAGSEKSTYYFSLGYFEQEGVVMPEISAYKRYNARLNSNHKITKWLTFGNTLGYSYIRSQGIGNTNGEFGGPLASAINLDPITSPIVTDPNDANAPVYVNNRVVRDGQGRPYGISNYVRQEMTNPLAYAKTREGNHGWSHNLVGNVFAEIEVIKGLKVRTNLGAKQAFWGATSFNPMVFLNTSTFTTNNSFTRELNRGFNWTFENTISYARRIGDHNFTLLGGTGAYVDDNSVNSGITVDNLPVNTYGEASMNFESTPANRRSWGGESYRHKVSSIYGRLVYDYNDKYLFTAILRRDGSSRFGSNNKYGYFPSGSIGWVASKEDFFPQNNVVSFLKIRGSYGETGNDGFGNFAFISTMGGGRNYPFGNDNYLIGYSPNAPANPDLRWESTSQLNIGFDANLFKNLTLTFDWYKKKTRDILMEVAIPAYVGLNNPLGNVGAMENTGVELELGYSQKLGDVNFNVKGNISYVKNTVTDIGEEREFIDGSSWQASTYRLTRAVVGRPTYSFYGFETAGIFQNQAEVANYQNKDGKVIQPNAVPGDFKWVDRDGDGVITEADRTFIGDPTPTWSYGFTINASYKQFDLVLFGQGVTGNQIFNALRRLDVANANWTTAALGRWTGEGSTNSFPRLTTKDNNSNFAYPSDFYLSDGAYFRIKNLQIGYTVPASLLNRAGIKKLRVYVASGNLLTLTKYTGFDPEIGGGSYGIDRGVYPQARSFMVGLNVGL</sequence>
<evidence type="ECO:0000313" key="11">
    <source>
        <dbReference type="Proteomes" id="UP001165367"/>
    </source>
</evidence>
<dbReference type="InterPro" id="IPR023997">
    <property type="entry name" value="TonB-dep_OMP_SusC/RagA_CS"/>
</dbReference>
<dbReference type="Proteomes" id="UP001165367">
    <property type="component" value="Unassembled WGS sequence"/>
</dbReference>
<comment type="caution">
    <text evidence="10">The sequence shown here is derived from an EMBL/GenBank/DDBJ whole genome shotgun (WGS) entry which is preliminary data.</text>
</comment>
<evidence type="ECO:0000256" key="6">
    <source>
        <dbReference type="PROSITE-ProRule" id="PRU01360"/>
    </source>
</evidence>
<dbReference type="InterPro" id="IPR023996">
    <property type="entry name" value="TonB-dep_OMP_SusC/RagA"/>
</dbReference>
<keyword evidence="6" id="KW-1134">Transmembrane beta strand</keyword>
<dbReference type="Pfam" id="PF13715">
    <property type="entry name" value="CarbopepD_reg_2"/>
    <property type="match status" value="1"/>
</dbReference>
<evidence type="ECO:0000313" key="10">
    <source>
        <dbReference type="EMBL" id="MCG2617244.1"/>
    </source>
</evidence>
<keyword evidence="10" id="KW-0675">Receptor</keyword>
<evidence type="ECO:0000259" key="9">
    <source>
        <dbReference type="SMART" id="SM00965"/>
    </source>
</evidence>
<dbReference type="SMART" id="SM00965">
    <property type="entry name" value="STN"/>
    <property type="match status" value="1"/>
</dbReference>
<dbReference type="SUPFAM" id="SSF49464">
    <property type="entry name" value="Carboxypeptidase regulatory domain-like"/>
    <property type="match status" value="1"/>
</dbReference>
<keyword evidence="1 6" id="KW-0813">Transport</keyword>
<dbReference type="PROSITE" id="PS52016">
    <property type="entry name" value="TONB_DEPENDENT_REC_3"/>
    <property type="match status" value="1"/>
</dbReference>
<evidence type="ECO:0000256" key="4">
    <source>
        <dbReference type="ARBA" id="ARBA00023136"/>
    </source>
</evidence>
<dbReference type="NCBIfam" id="TIGR04057">
    <property type="entry name" value="SusC_RagA_signa"/>
    <property type="match status" value="1"/>
</dbReference>
<keyword evidence="3" id="KW-0408">Iron</keyword>
<protein>
    <submittedName>
        <fullName evidence="10">TonB-dependent receptor</fullName>
    </submittedName>
</protein>
<keyword evidence="2" id="KW-0406">Ion transport</keyword>
<evidence type="ECO:0000256" key="5">
    <source>
        <dbReference type="ARBA" id="ARBA00023237"/>
    </source>
</evidence>
<dbReference type="Pfam" id="PF07715">
    <property type="entry name" value="Plug"/>
    <property type="match status" value="1"/>
</dbReference>
<evidence type="ECO:0000256" key="3">
    <source>
        <dbReference type="ARBA" id="ARBA00023004"/>
    </source>
</evidence>
<dbReference type="InterPro" id="IPR011662">
    <property type="entry name" value="Secretin/TonB_short_N"/>
</dbReference>
<feature type="signal peptide" evidence="8">
    <location>
        <begin position="1"/>
        <end position="18"/>
    </location>
</feature>
<gene>
    <name evidence="10" type="ORF">LZZ85_23310</name>
</gene>
<evidence type="ECO:0000256" key="2">
    <source>
        <dbReference type="ARBA" id="ARBA00022496"/>
    </source>
</evidence>